<evidence type="ECO:0000313" key="1">
    <source>
        <dbReference type="EMBL" id="GAI56013.1"/>
    </source>
</evidence>
<dbReference type="AlphaFoldDB" id="X1PJK7"/>
<protein>
    <submittedName>
        <fullName evidence="1">Uncharacterized protein</fullName>
    </submittedName>
</protein>
<sequence>GHIDILQVRLSKIFILDFNPEASKENENNVSSQLYWYALGLSFRT</sequence>
<name>X1PJK7_9ZZZZ</name>
<accession>X1PJK7</accession>
<dbReference type="EMBL" id="BARV01035313">
    <property type="protein sequence ID" value="GAI56013.1"/>
    <property type="molecule type" value="Genomic_DNA"/>
</dbReference>
<comment type="caution">
    <text evidence="1">The sequence shown here is derived from an EMBL/GenBank/DDBJ whole genome shotgun (WGS) entry which is preliminary data.</text>
</comment>
<feature type="non-terminal residue" evidence="1">
    <location>
        <position position="1"/>
    </location>
</feature>
<reference evidence="1" key="1">
    <citation type="journal article" date="2014" name="Front. Microbiol.">
        <title>High frequency of phylogenetically diverse reductive dehalogenase-homologous genes in deep subseafloor sedimentary metagenomes.</title>
        <authorList>
            <person name="Kawai M."/>
            <person name="Futagami T."/>
            <person name="Toyoda A."/>
            <person name="Takaki Y."/>
            <person name="Nishi S."/>
            <person name="Hori S."/>
            <person name="Arai W."/>
            <person name="Tsubouchi T."/>
            <person name="Morono Y."/>
            <person name="Uchiyama I."/>
            <person name="Ito T."/>
            <person name="Fujiyama A."/>
            <person name="Inagaki F."/>
            <person name="Takami H."/>
        </authorList>
    </citation>
    <scope>NUCLEOTIDE SEQUENCE</scope>
    <source>
        <strain evidence="1">Expedition CK06-06</strain>
    </source>
</reference>
<gene>
    <name evidence="1" type="ORF">S06H3_55125</name>
</gene>
<organism evidence="1">
    <name type="scientific">marine sediment metagenome</name>
    <dbReference type="NCBI Taxonomy" id="412755"/>
    <lineage>
        <taxon>unclassified sequences</taxon>
        <taxon>metagenomes</taxon>
        <taxon>ecological metagenomes</taxon>
    </lineage>
</organism>
<proteinExistence type="predicted"/>